<dbReference type="AlphaFoldDB" id="E7QVU3"/>
<comment type="caution">
    <text evidence="2">The sequence shown here is derived from an EMBL/GenBank/DDBJ whole genome shotgun (WGS) entry which is preliminary data.</text>
</comment>
<evidence type="ECO:0000313" key="2">
    <source>
        <dbReference type="EMBL" id="EFW91356.1"/>
    </source>
</evidence>
<protein>
    <submittedName>
        <fullName evidence="2">Uncharacterized protein</fullName>
    </submittedName>
</protein>
<gene>
    <name evidence="2" type="ORF">ZOD2009_14646</name>
</gene>
<reference evidence="2 3" key="1">
    <citation type="journal article" date="2014" name="ISME J.">
        <title>Trehalose/2-sulfotrehalose biosynthesis and glycine-betaine uptake are widely spread mechanisms for osmoadaptation in the Halobacteriales.</title>
        <authorList>
            <person name="Youssef N.H."/>
            <person name="Savage-Ashlock K.N."/>
            <person name="McCully A.L."/>
            <person name="Luedtke B."/>
            <person name="Shaw E.I."/>
            <person name="Hoff W.D."/>
            <person name="Elshahed M.S."/>
        </authorList>
    </citation>
    <scope>NUCLEOTIDE SEQUENCE [LARGE SCALE GENOMIC DNA]</scope>
    <source>
        <strain evidence="2 3">DX253</strain>
    </source>
</reference>
<dbReference type="EMBL" id="AEMG01000015">
    <property type="protein sequence ID" value="EFW91356.1"/>
    <property type="molecule type" value="Genomic_DNA"/>
</dbReference>
<name>E7QVU3_HALPU</name>
<evidence type="ECO:0000313" key="3">
    <source>
        <dbReference type="Proteomes" id="UP000003751"/>
    </source>
</evidence>
<feature type="region of interest" description="Disordered" evidence="1">
    <location>
        <begin position="1"/>
        <end position="41"/>
    </location>
</feature>
<organism evidence="2 3">
    <name type="scientific">Haladaptatus paucihalophilus DX253</name>
    <dbReference type="NCBI Taxonomy" id="797209"/>
    <lineage>
        <taxon>Archaea</taxon>
        <taxon>Methanobacteriati</taxon>
        <taxon>Methanobacteriota</taxon>
        <taxon>Stenosarchaea group</taxon>
        <taxon>Halobacteria</taxon>
        <taxon>Halobacteriales</taxon>
        <taxon>Haladaptataceae</taxon>
        <taxon>Haladaptatus</taxon>
    </lineage>
</organism>
<evidence type="ECO:0000256" key="1">
    <source>
        <dbReference type="SAM" id="MobiDB-lite"/>
    </source>
</evidence>
<feature type="compositionally biased region" description="Polar residues" evidence="1">
    <location>
        <begin position="20"/>
        <end position="41"/>
    </location>
</feature>
<dbReference type="Proteomes" id="UP000003751">
    <property type="component" value="Unassembled WGS sequence"/>
</dbReference>
<feature type="compositionally biased region" description="Basic and acidic residues" evidence="1">
    <location>
        <begin position="10"/>
        <end position="19"/>
    </location>
</feature>
<proteinExistence type="predicted"/>
<sequence>MYSTVWKHARSYERGRENRNGTSPSNRRPSSSDYWPSERTN</sequence>
<accession>E7QVU3</accession>